<sequence>MGPPKPPKPSQHQSPSSLALRASPCGSLTSQSRPSHESPRSSLGRPQPQLSRPRLLPSWGALAQAPAWPPHPGLPVPVVGAGDHDLKIKRSVASAHLALHEAHCLLFLVLCPECKEAVPQEKMDEHCRGGHQQVGCAMCQQSLPKHSLEVHEATECQERPVECKFCELAVRLSKVELHEHHCGRRTKLCPGCGQLFMLHVLAKHRDVCRGEQARLQEGERIPAPESNICCDYCNQMIPGNKYFDHLLQDRCRPVSESVKYSPVGKPEFPPSFLPSQAAQDQTSTAEKGVRPKTKKICRFPLLSEKSTRQAPRGTNKTTDLPLKSDHKLRVSAPVEDETAYDILRRCSQCGNLLPLPTLSQHQEKCLWLASSKGKQVRSSS</sequence>
<proteinExistence type="predicted"/>
<dbReference type="Proteomes" id="UP001732780">
    <property type="component" value="Chromosome 16"/>
</dbReference>
<accession>A0AC58NLF7</accession>
<protein>
    <submittedName>
        <fullName evidence="2">XIAP-associated factor 1-like isoform X1</fullName>
    </submittedName>
</protein>
<evidence type="ECO:0000313" key="2">
    <source>
        <dbReference type="RefSeq" id="XP_074198622.1"/>
    </source>
</evidence>
<gene>
    <name evidence="2" type="primary">LOC105082515</name>
</gene>
<name>A0AC58NLF7_CAMBA</name>
<reference evidence="2" key="1">
    <citation type="submission" date="2025-08" db="UniProtKB">
        <authorList>
            <consortium name="RefSeq"/>
        </authorList>
    </citation>
    <scope>IDENTIFICATION</scope>
    <source>
        <tissue evidence="2">Blood</tissue>
    </source>
</reference>
<organism evidence="1 2">
    <name type="scientific">Camelus bactrianus</name>
    <name type="common">Bactrian camel</name>
    <dbReference type="NCBI Taxonomy" id="9837"/>
    <lineage>
        <taxon>Eukaryota</taxon>
        <taxon>Metazoa</taxon>
        <taxon>Chordata</taxon>
        <taxon>Craniata</taxon>
        <taxon>Vertebrata</taxon>
        <taxon>Euteleostomi</taxon>
        <taxon>Mammalia</taxon>
        <taxon>Eutheria</taxon>
        <taxon>Laurasiatheria</taxon>
        <taxon>Artiodactyla</taxon>
        <taxon>Tylopoda</taxon>
        <taxon>Camelidae</taxon>
        <taxon>Camelus</taxon>
    </lineage>
</organism>
<keyword evidence="1" id="KW-1185">Reference proteome</keyword>
<evidence type="ECO:0000313" key="1">
    <source>
        <dbReference type="Proteomes" id="UP001732780"/>
    </source>
</evidence>
<dbReference type="RefSeq" id="XP_074198622.1">
    <property type="nucleotide sequence ID" value="XM_074342521.1"/>
</dbReference>